<evidence type="ECO:0000313" key="2">
    <source>
        <dbReference type="EMBL" id="KAK8046323.1"/>
    </source>
</evidence>
<dbReference type="PANTHER" id="PTHR46411">
    <property type="entry name" value="FAMILY ATPASE, PUTATIVE-RELATED"/>
    <property type="match status" value="1"/>
</dbReference>
<sequence length="258" mass="29370">MGAKVKVGGEAGIVGESFGELVCQGARRLEELLFPVEPLASLAVRIRDEMQDGGDVELTQNRQHVNACSETVTTFMVQSSKLTRRPLFNLTISDIGVKEDTVEAALTKWLSIADQWRAIVLIDECDVFLDRRYYDISRNGVNGVRNCLKTTEVLEINWNGRQIPNALQTAIALAEFETRKMQRPDFEDPIIVEVHHFKEVMNLNEEFKSYLYGIRDRDEIERAKLHQWRNDSFNKTEAVEGPGDLFKLAPVESKGERQ</sequence>
<reference evidence="2 3" key="1">
    <citation type="submission" date="2023-01" db="EMBL/GenBank/DDBJ databases">
        <title>Analysis of 21 Apiospora genomes using comparative genomics revels a genus with tremendous synthesis potential of carbohydrate active enzymes and secondary metabolites.</title>
        <authorList>
            <person name="Sorensen T."/>
        </authorList>
    </citation>
    <scope>NUCLEOTIDE SEQUENCE [LARGE SCALE GENOMIC DNA]</scope>
    <source>
        <strain evidence="2 3">CBS 83171</strain>
    </source>
</reference>
<dbReference type="InterPro" id="IPR056599">
    <property type="entry name" value="AAA_lid_fung"/>
</dbReference>
<protein>
    <recommendedName>
        <fullName evidence="1">AAA+ ATPase lid domain-containing protein</fullName>
    </recommendedName>
</protein>
<name>A0ABR1TKY1_9PEZI</name>
<gene>
    <name evidence="2" type="ORF">PG996_014387</name>
</gene>
<comment type="caution">
    <text evidence="2">The sequence shown here is derived from an EMBL/GenBank/DDBJ whole genome shotgun (WGS) entry which is preliminary data.</text>
</comment>
<organism evidence="2 3">
    <name type="scientific">Apiospora saccharicola</name>
    <dbReference type="NCBI Taxonomy" id="335842"/>
    <lineage>
        <taxon>Eukaryota</taxon>
        <taxon>Fungi</taxon>
        <taxon>Dikarya</taxon>
        <taxon>Ascomycota</taxon>
        <taxon>Pezizomycotina</taxon>
        <taxon>Sordariomycetes</taxon>
        <taxon>Xylariomycetidae</taxon>
        <taxon>Amphisphaeriales</taxon>
        <taxon>Apiosporaceae</taxon>
        <taxon>Apiospora</taxon>
    </lineage>
</organism>
<dbReference type="Proteomes" id="UP001446871">
    <property type="component" value="Unassembled WGS sequence"/>
</dbReference>
<evidence type="ECO:0000313" key="3">
    <source>
        <dbReference type="Proteomes" id="UP001446871"/>
    </source>
</evidence>
<dbReference type="PANTHER" id="PTHR46411:SF3">
    <property type="entry name" value="AAA+ ATPASE DOMAIN-CONTAINING PROTEIN"/>
    <property type="match status" value="1"/>
</dbReference>
<dbReference type="Pfam" id="PF23232">
    <property type="entry name" value="AAA_lid_13"/>
    <property type="match status" value="1"/>
</dbReference>
<feature type="domain" description="AAA+ ATPase lid" evidence="1">
    <location>
        <begin position="147"/>
        <end position="217"/>
    </location>
</feature>
<proteinExistence type="predicted"/>
<dbReference type="EMBL" id="JAQQWM010000009">
    <property type="protein sequence ID" value="KAK8046323.1"/>
    <property type="molecule type" value="Genomic_DNA"/>
</dbReference>
<evidence type="ECO:0000259" key="1">
    <source>
        <dbReference type="Pfam" id="PF23232"/>
    </source>
</evidence>
<keyword evidence="3" id="KW-1185">Reference proteome</keyword>
<accession>A0ABR1TKY1</accession>